<reference evidence="1" key="1">
    <citation type="submission" date="2014-11" db="EMBL/GenBank/DDBJ databases">
        <authorList>
            <person name="Amaro Gonzalez C."/>
        </authorList>
    </citation>
    <scope>NUCLEOTIDE SEQUENCE</scope>
</reference>
<reference evidence="1" key="2">
    <citation type="journal article" date="2015" name="Fish Shellfish Immunol.">
        <title>Early steps in the European eel (Anguilla anguilla)-Vibrio vulnificus interaction in the gills: Role of the RtxA13 toxin.</title>
        <authorList>
            <person name="Callol A."/>
            <person name="Pajuelo D."/>
            <person name="Ebbesson L."/>
            <person name="Teles M."/>
            <person name="MacKenzie S."/>
            <person name="Amaro C."/>
        </authorList>
    </citation>
    <scope>NUCLEOTIDE SEQUENCE</scope>
</reference>
<proteinExistence type="predicted"/>
<dbReference type="AlphaFoldDB" id="A0A0E9VQB4"/>
<organism evidence="1">
    <name type="scientific">Anguilla anguilla</name>
    <name type="common">European freshwater eel</name>
    <name type="synonym">Muraena anguilla</name>
    <dbReference type="NCBI Taxonomy" id="7936"/>
    <lineage>
        <taxon>Eukaryota</taxon>
        <taxon>Metazoa</taxon>
        <taxon>Chordata</taxon>
        <taxon>Craniata</taxon>
        <taxon>Vertebrata</taxon>
        <taxon>Euteleostomi</taxon>
        <taxon>Actinopterygii</taxon>
        <taxon>Neopterygii</taxon>
        <taxon>Teleostei</taxon>
        <taxon>Anguilliformes</taxon>
        <taxon>Anguillidae</taxon>
        <taxon>Anguilla</taxon>
    </lineage>
</organism>
<accession>A0A0E9VQB4</accession>
<name>A0A0E9VQB4_ANGAN</name>
<protein>
    <submittedName>
        <fullName evidence="1">Uncharacterized protein</fullName>
    </submittedName>
</protein>
<evidence type="ECO:0000313" key="1">
    <source>
        <dbReference type="EMBL" id="JAH79585.1"/>
    </source>
</evidence>
<sequence length="66" mass="7504">MTTEHSAKSEHMTIMTYKSIYEISIHKSNVSQSFLSMISLSIINHPNFRAHLAQLAYNSTPCNLFS</sequence>
<dbReference type="EMBL" id="GBXM01028992">
    <property type="protein sequence ID" value="JAH79585.1"/>
    <property type="molecule type" value="Transcribed_RNA"/>
</dbReference>